<dbReference type="EMBL" id="LC523027">
    <property type="protein sequence ID" value="BCA25913.1"/>
    <property type="molecule type" value="Genomic_RNA"/>
</dbReference>
<feature type="transmembrane region" description="Helical" evidence="1">
    <location>
        <begin position="20"/>
        <end position="43"/>
    </location>
</feature>
<keyword evidence="1" id="KW-0472">Membrane</keyword>
<sequence length="46" mass="5283">MKTCVSSKNILNFSSLFSLAQILSSTYSFHQFIISFTYLLFVLSRV</sequence>
<evidence type="ECO:0000313" key="2">
    <source>
        <dbReference type="EMBL" id="BCA25913.1"/>
    </source>
</evidence>
<organism evidence="2">
    <name type="scientific">Little cherry virus 2</name>
    <dbReference type="NCBI Taxonomy" id="154339"/>
    <lineage>
        <taxon>Viruses</taxon>
        <taxon>Riboviria</taxon>
        <taxon>Orthornavirae</taxon>
        <taxon>Kitrinoviricota</taxon>
        <taxon>Alsuviricetes</taxon>
        <taxon>Martellivirales</taxon>
        <taxon>Closteroviridae</taxon>
        <taxon>Ampelovirus</taxon>
        <taxon>Ampelovirus nanoavii</taxon>
    </lineage>
</organism>
<accession>A0A679G5H3</accession>
<keyword evidence="1" id="KW-0812">Transmembrane</keyword>
<name>A0A679G5H3_9CLOS</name>
<evidence type="ECO:0000256" key="1">
    <source>
        <dbReference type="SAM" id="Phobius"/>
    </source>
</evidence>
<proteinExistence type="predicted"/>
<protein>
    <submittedName>
        <fullName evidence="2">p14</fullName>
    </submittedName>
</protein>
<reference evidence="2" key="1">
    <citation type="journal article" date="2020" name="Viruses">
        <title>Updating the quarantine status of Prunus infecting viruses in Australia.</title>
        <authorList>
            <person name="Kinoti W.M."/>
            <person name="Nancarrow N."/>
            <person name="Dann A."/>
            <person name="Rodoni B.C."/>
            <person name="Constable F.E."/>
        </authorList>
    </citation>
    <scope>NUCLEOTIDE SEQUENCE</scope>
    <source>
        <strain evidence="2">LV16</strain>
    </source>
</reference>
<keyword evidence="1" id="KW-1133">Transmembrane helix</keyword>